<dbReference type="RefSeq" id="WP_090656866.1">
    <property type="nucleotide sequence ID" value="NZ_FOXQ01000003.1"/>
</dbReference>
<evidence type="ECO:0000313" key="3">
    <source>
        <dbReference type="Proteomes" id="UP000199031"/>
    </source>
</evidence>
<dbReference type="InterPro" id="IPR058240">
    <property type="entry name" value="rSAM_sf"/>
</dbReference>
<evidence type="ECO:0000313" key="2">
    <source>
        <dbReference type="EMBL" id="SFP93253.1"/>
    </source>
</evidence>
<name>A0A1I5UDB0_9BACT</name>
<dbReference type="PIRSF" id="PIRSF004954">
    <property type="entry name" value="Radical_SAM"/>
    <property type="match status" value="1"/>
</dbReference>
<proteinExistence type="predicted"/>
<dbReference type="SMART" id="SM00729">
    <property type="entry name" value="Elp3"/>
    <property type="match status" value="1"/>
</dbReference>
<dbReference type="SUPFAM" id="SSF102114">
    <property type="entry name" value="Radical SAM enzymes"/>
    <property type="match status" value="1"/>
</dbReference>
<dbReference type="OrthoDB" id="4501995at2"/>
<feature type="domain" description="Elp3/MiaA/NifB-like radical SAM core" evidence="1">
    <location>
        <begin position="43"/>
        <end position="260"/>
    </location>
</feature>
<dbReference type="InterPro" id="IPR006638">
    <property type="entry name" value="Elp3/MiaA/NifB-like_rSAM"/>
</dbReference>
<reference evidence="2 3" key="1">
    <citation type="submission" date="2016-10" db="EMBL/GenBank/DDBJ databases">
        <authorList>
            <person name="de Groot N.N."/>
        </authorList>
    </citation>
    <scope>NUCLEOTIDE SEQUENCE [LARGE SCALE GENOMIC DNA]</scope>
    <source>
        <strain evidence="2 3">DSM 28286</strain>
    </source>
</reference>
<accession>A0A1I5UDB0</accession>
<dbReference type="GO" id="GO:0051536">
    <property type="term" value="F:iron-sulfur cluster binding"/>
    <property type="evidence" value="ECO:0007669"/>
    <property type="project" value="InterPro"/>
</dbReference>
<dbReference type="GO" id="GO:0003824">
    <property type="term" value="F:catalytic activity"/>
    <property type="evidence" value="ECO:0007669"/>
    <property type="project" value="InterPro"/>
</dbReference>
<dbReference type="InterPro" id="IPR005909">
    <property type="entry name" value="RaSEA"/>
</dbReference>
<protein>
    <recommendedName>
        <fullName evidence="1">Elp3/MiaA/NifB-like radical SAM core domain-containing protein</fullName>
    </recommendedName>
</protein>
<sequence length="313" mass="35668">MHNGFDGKAITQLRSKKNKLNPFIPYHFLHEEEPGLSGGIETVNTIFLTSKECAFKCLMCDLWKNTLDEPAPLGAIVKQIDYALEKLPQADVIKLYNNGNFFDTKAISPEEYPAIIKLLKGYKRVVVENHPKLCNKHCIEFNDLLDERLEVAMGLETIHPDVLPRLNKQLTTEDFRNATVFLNQHDIDVRAFVLLNAPYITQPQESIAWTFKSIQFAFDCGVARCSVIPVRPGNGVMDVLWKEGNYTPPSLSMLEEVFEKALLLQQGQLFVDTWDISFLSECPLCFEARKERLEKMNLGQKILPFIQCNCNAV</sequence>
<evidence type="ECO:0000259" key="1">
    <source>
        <dbReference type="SMART" id="SM00729"/>
    </source>
</evidence>
<organism evidence="2 3">
    <name type="scientific">Parafilimonas terrae</name>
    <dbReference type="NCBI Taxonomy" id="1465490"/>
    <lineage>
        <taxon>Bacteria</taxon>
        <taxon>Pseudomonadati</taxon>
        <taxon>Bacteroidota</taxon>
        <taxon>Chitinophagia</taxon>
        <taxon>Chitinophagales</taxon>
        <taxon>Chitinophagaceae</taxon>
        <taxon>Parafilimonas</taxon>
    </lineage>
</organism>
<dbReference type="Proteomes" id="UP000199031">
    <property type="component" value="Unassembled WGS sequence"/>
</dbReference>
<dbReference type="STRING" id="1465490.SAMN05444277_103219"/>
<gene>
    <name evidence="2" type="ORF">SAMN05444277_103219</name>
</gene>
<dbReference type="EMBL" id="FOXQ01000003">
    <property type="protein sequence ID" value="SFP93253.1"/>
    <property type="molecule type" value="Genomic_DNA"/>
</dbReference>
<dbReference type="AlphaFoldDB" id="A0A1I5UDB0"/>
<keyword evidence="3" id="KW-1185">Reference proteome</keyword>